<reference evidence="3" key="1">
    <citation type="submission" date="2022-05" db="EMBL/GenBank/DDBJ databases">
        <title>Jatrophihabitans sp. SB3-54 whole genome sequence.</title>
        <authorList>
            <person name="Suh M.K."/>
            <person name="Eom M.K."/>
            <person name="Kim J.S."/>
            <person name="Kim H.S."/>
            <person name="Do H.E."/>
            <person name="Shin Y.K."/>
            <person name="Lee J.-S."/>
        </authorList>
    </citation>
    <scope>NUCLEOTIDE SEQUENCE</scope>
    <source>
        <strain evidence="3">SB3-54</strain>
    </source>
</reference>
<feature type="transmembrane region" description="Helical" evidence="1">
    <location>
        <begin position="105"/>
        <end position="129"/>
    </location>
</feature>
<keyword evidence="1" id="KW-0812">Transmembrane</keyword>
<evidence type="ECO:0000313" key="4">
    <source>
        <dbReference type="Proteomes" id="UP001164693"/>
    </source>
</evidence>
<dbReference type="EMBL" id="CP097463">
    <property type="protein sequence ID" value="WAX57909.1"/>
    <property type="molecule type" value="Genomic_DNA"/>
</dbReference>
<dbReference type="SUPFAM" id="SSF48317">
    <property type="entry name" value="Acid phosphatase/Vanadium-dependent haloperoxidase"/>
    <property type="match status" value="1"/>
</dbReference>
<sequence length="265" mass="29284">MASTVAPARRPSDRLGALGTWRAAWTWRHSVFAATVIVYLALVVMVIVGSPLDNLDQQIAALDLRGRWPGWHRFVLDYVMFGQRGPSTLAALPLIVWIARRRRSFAPFVTIGTALVLLNLSVGVIKVATGRYGPLVTAHAHEVLAGGNIFPSGHTANAVVLYGVLAMMATRHRRAMTVFAVWISFTVGLSTLYLDTHWLTDVVGGWLAGAIVLMMLPRCLPVAERVIGAGVKWLRRLNEPERRYRPAHWRASDDPSARQVLRTLP</sequence>
<feature type="domain" description="Phosphatidic acid phosphatase type 2/haloperoxidase" evidence="2">
    <location>
        <begin position="106"/>
        <end position="217"/>
    </location>
</feature>
<proteinExistence type="predicted"/>
<organism evidence="3 4">
    <name type="scientific">Jatrophihabitans cynanchi</name>
    <dbReference type="NCBI Taxonomy" id="2944128"/>
    <lineage>
        <taxon>Bacteria</taxon>
        <taxon>Bacillati</taxon>
        <taxon>Actinomycetota</taxon>
        <taxon>Actinomycetes</taxon>
        <taxon>Jatrophihabitantales</taxon>
        <taxon>Jatrophihabitantaceae</taxon>
        <taxon>Jatrophihabitans</taxon>
    </lineage>
</organism>
<dbReference type="PANTHER" id="PTHR14969">
    <property type="entry name" value="SPHINGOSINE-1-PHOSPHATE PHOSPHOHYDROLASE"/>
    <property type="match status" value="1"/>
</dbReference>
<dbReference type="CDD" id="cd03392">
    <property type="entry name" value="PAP2_like_2"/>
    <property type="match status" value="1"/>
</dbReference>
<dbReference type="Pfam" id="PF01569">
    <property type="entry name" value="PAP2"/>
    <property type="match status" value="1"/>
</dbReference>
<evidence type="ECO:0000313" key="3">
    <source>
        <dbReference type="EMBL" id="WAX57909.1"/>
    </source>
</evidence>
<evidence type="ECO:0000259" key="2">
    <source>
        <dbReference type="SMART" id="SM00014"/>
    </source>
</evidence>
<feature type="transmembrane region" description="Helical" evidence="1">
    <location>
        <begin position="206"/>
        <end position="227"/>
    </location>
</feature>
<feature type="transmembrane region" description="Helical" evidence="1">
    <location>
        <begin position="175"/>
        <end position="194"/>
    </location>
</feature>
<dbReference type="InterPro" id="IPR000326">
    <property type="entry name" value="PAP2/HPO"/>
</dbReference>
<evidence type="ECO:0000256" key="1">
    <source>
        <dbReference type="SAM" id="Phobius"/>
    </source>
</evidence>
<dbReference type="RefSeq" id="WP_269444458.1">
    <property type="nucleotide sequence ID" value="NZ_CP097463.1"/>
</dbReference>
<dbReference type="Gene3D" id="1.20.144.10">
    <property type="entry name" value="Phosphatidic acid phosphatase type 2/haloperoxidase"/>
    <property type="match status" value="1"/>
</dbReference>
<keyword evidence="4" id="KW-1185">Reference proteome</keyword>
<protein>
    <submittedName>
        <fullName evidence="3">Phosphatase PAP2 family protein</fullName>
    </submittedName>
</protein>
<name>A0ABY7JZA9_9ACTN</name>
<keyword evidence="1" id="KW-0472">Membrane</keyword>
<dbReference type="SMART" id="SM00014">
    <property type="entry name" value="acidPPc"/>
    <property type="match status" value="1"/>
</dbReference>
<feature type="transmembrane region" description="Helical" evidence="1">
    <location>
        <begin position="31"/>
        <end position="52"/>
    </location>
</feature>
<gene>
    <name evidence="3" type="ORF">M6B22_03875</name>
</gene>
<feature type="transmembrane region" description="Helical" evidence="1">
    <location>
        <begin position="149"/>
        <end position="168"/>
    </location>
</feature>
<dbReference type="Proteomes" id="UP001164693">
    <property type="component" value="Chromosome"/>
</dbReference>
<keyword evidence="1" id="KW-1133">Transmembrane helix</keyword>
<dbReference type="InterPro" id="IPR036938">
    <property type="entry name" value="PAP2/HPO_sf"/>
</dbReference>
<accession>A0ABY7JZA9</accession>
<dbReference type="PANTHER" id="PTHR14969:SF13">
    <property type="entry name" value="AT30094P"/>
    <property type="match status" value="1"/>
</dbReference>
<feature type="transmembrane region" description="Helical" evidence="1">
    <location>
        <begin position="78"/>
        <end position="98"/>
    </location>
</feature>